<evidence type="ECO:0000313" key="7">
    <source>
        <dbReference type="EnsemblMetazoa" id="XP_020914826.1"/>
    </source>
</evidence>
<feature type="transmembrane region" description="Helical" evidence="5">
    <location>
        <begin position="43"/>
        <end position="65"/>
    </location>
</feature>
<dbReference type="AlphaFoldDB" id="A0A913Y454"/>
<evidence type="ECO:0000256" key="4">
    <source>
        <dbReference type="ARBA" id="ARBA00023136"/>
    </source>
</evidence>
<dbReference type="GeneID" id="110252356"/>
<dbReference type="KEGG" id="epa:110252356"/>
<comment type="subcellular location">
    <subcellularLocation>
        <location evidence="1">Membrane</location>
        <topology evidence="1">Multi-pass membrane protein</topology>
    </subcellularLocation>
</comment>
<organism evidence="7 8">
    <name type="scientific">Exaiptasia diaphana</name>
    <name type="common">Tropical sea anemone</name>
    <name type="synonym">Aiptasia pulchella</name>
    <dbReference type="NCBI Taxonomy" id="2652724"/>
    <lineage>
        <taxon>Eukaryota</taxon>
        <taxon>Metazoa</taxon>
        <taxon>Cnidaria</taxon>
        <taxon>Anthozoa</taxon>
        <taxon>Hexacorallia</taxon>
        <taxon>Actiniaria</taxon>
        <taxon>Aiptasiidae</taxon>
        <taxon>Exaiptasia</taxon>
    </lineage>
</organism>
<feature type="transmembrane region" description="Helical" evidence="5">
    <location>
        <begin position="408"/>
        <end position="433"/>
    </location>
</feature>
<feature type="domain" description="Major facilitator superfamily (MFS) profile" evidence="6">
    <location>
        <begin position="44"/>
        <end position="501"/>
    </location>
</feature>
<dbReference type="InterPro" id="IPR005828">
    <property type="entry name" value="MFS_sugar_transport-like"/>
</dbReference>
<dbReference type="Gene3D" id="1.20.1250.20">
    <property type="entry name" value="MFS general substrate transporter like domains"/>
    <property type="match status" value="1"/>
</dbReference>
<sequence length="550" mass="61556">MDGVSGACEENNVTSQELHKKPKQYVFDDLFEMVGGLGRYPAMLYLFTCIMSIPIGLAQLVQVFYGASPSFECSTTRDLASNSSTCPVNTCCANCSSYDFQGVLTSAVSEWNLICSRSHLKAMTQAVYMAGLLVGSFAFGVISDRFGRRLSIFLSIFLLASCGVASGVADCLSLFALFRFGTGAACAGCLISRYVYCVELVVTKHRTAAGFISNIFVSIGFNLLALLAYLIRDWRHLMLAVSLPAAPLLVCWWFIPESPRWLIAQNRIDEAHQLLLKFACKNRVKVDEEELKLVILEIKKAELRQDNTRKYGVLDLVKTRKLRKRTIICCFNWFVNTLVYFGINLNVKNLGGDMYLNFFILSIIEIPGALFCWFLMARFGRRIPYSVLMLTSGIACMLVLAFPSTPEYRYGILTLAMIGKICIMSTFLAIYVYTVELYPTLIRNIGIGTSSMMARFGGIAAPYVVLLADLPNVSKTLPLVIFGVMGVTAGIMSLWLPETLHVPMAQTVEQTEIWPEDYQIHCCRGTRRRQAREQEKEMPRDSEVTLECRL</sequence>
<feature type="transmembrane region" description="Helical" evidence="5">
    <location>
        <begin position="445"/>
        <end position="465"/>
    </location>
</feature>
<dbReference type="EnsemblMetazoa" id="XM_021059167.2">
    <property type="protein sequence ID" value="XP_020914826.1"/>
    <property type="gene ID" value="LOC110252356"/>
</dbReference>
<dbReference type="InterPro" id="IPR036259">
    <property type="entry name" value="MFS_trans_sf"/>
</dbReference>
<accession>A0A913Y454</accession>
<keyword evidence="4 5" id="KW-0472">Membrane</keyword>
<feature type="transmembrane region" description="Helical" evidence="5">
    <location>
        <begin position="126"/>
        <end position="143"/>
    </location>
</feature>
<keyword evidence="3 5" id="KW-1133">Transmembrane helix</keyword>
<evidence type="ECO:0000256" key="2">
    <source>
        <dbReference type="ARBA" id="ARBA00022692"/>
    </source>
</evidence>
<dbReference type="Proteomes" id="UP000887567">
    <property type="component" value="Unplaced"/>
</dbReference>
<feature type="transmembrane region" description="Helical" evidence="5">
    <location>
        <begin position="326"/>
        <end position="343"/>
    </location>
</feature>
<keyword evidence="8" id="KW-1185">Reference proteome</keyword>
<dbReference type="SUPFAM" id="SSF103473">
    <property type="entry name" value="MFS general substrate transporter"/>
    <property type="match status" value="1"/>
</dbReference>
<protein>
    <recommendedName>
        <fullName evidence="6">Major facilitator superfamily (MFS) profile domain-containing protein</fullName>
    </recommendedName>
</protein>
<name>A0A913Y454_EXADI</name>
<dbReference type="RefSeq" id="XP_020914826.1">
    <property type="nucleotide sequence ID" value="XM_021059167.2"/>
</dbReference>
<evidence type="ECO:0000256" key="3">
    <source>
        <dbReference type="ARBA" id="ARBA00022989"/>
    </source>
</evidence>
<dbReference type="OrthoDB" id="5296287at2759"/>
<evidence type="ECO:0000256" key="1">
    <source>
        <dbReference type="ARBA" id="ARBA00004141"/>
    </source>
</evidence>
<dbReference type="Pfam" id="PF00083">
    <property type="entry name" value="Sugar_tr"/>
    <property type="match status" value="1"/>
</dbReference>
<dbReference type="InterPro" id="IPR020846">
    <property type="entry name" value="MFS_dom"/>
</dbReference>
<reference evidence="7" key="1">
    <citation type="submission" date="2022-11" db="UniProtKB">
        <authorList>
            <consortium name="EnsemblMetazoa"/>
        </authorList>
    </citation>
    <scope>IDENTIFICATION</scope>
</reference>
<keyword evidence="2 5" id="KW-0812">Transmembrane</keyword>
<feature type="transmembrane region" description="Helical" evidence="5">
    <location>
        <begin position="208"/>
        <end position="231"/>
    </location>
</feature>
<dbReference type="GO" id="GO:0016020">
    <property type="term" value="C:membrane"/>
    <property type="evidence" value="ECO:0007669"/>
    <property type="project" value="UniProtKB-SubCell"/>
</dbReference>
<evidence type="ECO:0000313" key="8">
    <source>
        <dbReference type="Proteomes" id="UP000887567"/>
    </source>
</evidence>
<evidence type="ECO:0000256" key="5">
    <source>
        <dbReference type="SAM" id="Phobius"/>
    </source>
</evidence>
<feature type="transmembrane region" description="Helical" evidence="5">
    <location>
        <begin position="175"/>
        <end position="196"/>
    </location>
</feature>
<dbReference type="PANTHER" id="PTHR24064">
    <property type="entry name" value="SOLUTE CARRIER FAMILY 22 MEMBER"/>
    <property type="match status" value="1"/>
</dbReference>
<feature type="transmembrane region" description="Helical" evidence="5">
    <location>
        <begin position="237"/>
        <end position="255"/>
    </location>
</feature>
<dbReference type="GO" id="GO:0022857">
    <property type="term" value="F:transmembrane transporter activity"/>
    <property type="evidence" value="ECO:0007669"/>
    <property type="project" value="InterPro"/>
</dbReference>
<dbReference type="OMA" id="IGRIKCH"/>
<feature type="transmembrane region" description="Helical" evidence="5">
    <location>
        <begin position="355"/>
        <end position="376"/>
    </location>
</feature>
<dbReference type="PROSITE" id="PS50850">
    <property type="entry name" value="MFS"/>
    <property type="match status" value="1"/>
</dbReference>
<feature type="transmembrane region" description="Helical" evidence="5">
    <location>
        <begin position="477"/>
        <end position="496"/>
    </location>
</feature>
<proteinExistence type="predicted"/>
<feature type="transmembrane region" description="Helical" evidence="5">
    <location>
        <begin position="383"/>
        <end position="402"/>
    </location>
</feature>
<evidence type="ECO:0000259" key="6">
    <source>
        <dbReference type="PROSITE" id="PS50850"/>
    </source>
</evidence>
<dbReference type="CDD" id="cd17317">
    <property type="entry name" value="MFS_SLC22"/>
    <property type="match status" value="1"/>
</dbReference>
<feature type="transmembrane region" description="Helical" evidence="5">
    <location>
        <begin position="150"/>
        <end position="169"/>
    </location>
</feature>